<sequence length="217" mass="24501">MELGYGDQDLVYEEEAKRLAGSAPVPRPMCLACSKRIAEAPMLQCPQAHASTKCVQCAEANKPCFIVPSQFRGDLERIQTLARESHVRPSSEIFRQLQDFTQKYVTKVEAYELKEPALEGYTPYQVPRPISPPVPFPSSARVATPMNSPDSIEETFVTKTRGFRVISQILSQIAEFLSHRIDSTSEREDVGRYSEATWLYASQSAINRKRVDGRQDR</sequence>
<dbReference type="HOGENOM" id="CLU_1278440_0_0_1"/>
<name>C5FV77_ARTOC</name>
<dbReference type="OMA" id="PVPRPMC"/>
<dbReference type="GeneID" id="9226984"/>
<dbReference type="EMBL" id="DS995706">
    <property type="protein sequence ID" value="EEQ33811.1"/>
    <property type="molecule type" value="Genomic_DNA"/>
</dbReference>
<proteinExistence type="predicted"/>
<dbReference type="Proteomes" id="UP000002035">
    <property type="component" value="Unassembled WGS sequence"/>
</dbReference>
<accession>C5FV77</accession>
<protein>
    <submittedName>
        <fullName evidence="1">Uncharacterized protein</fullName>
    </submittedName>
</protein>
<dbReference type="AlphaFoldDB" id="C5FV77"/>
<dbReference type="VEuPathDB" id="FungiDB:MCYG_06630"/>
<keyword evidence="2" id="KW-1185">Reference proteome</keyword>
<gene>
    <name evidence="1" type="ORF">MCYG_06630</name>
</gene>
<reference evidence="2" key="1">
    <citation type="journal article" date="2012" name="MBio">
        <title>Comparative genome analysis of Trichophyton rubrum and related dermatophytes reveals candidate genes involved in infection.</title>
        <authorList>
            <person name="Martinez D.A."/>
            <person name="Oliver B.G."/>
            <person name="Graeser Y."/>
            <person name="Goldberg J.M."/>
            <person name="Li W."/>
            <person name="Martinez-Rossi N.M."/>
            <person name="Monod M."/>
            <person name="Shelest E."/>
            <person name="Barton R.C."/>
            <person name="Birch E."/>
            <person name="Brakhage A.A."/>
            <person name="Chen Z."/>
            <person name="Gurr S.J."/>
            <person name="Heiman D."/>
            <person name="Heitman J."/>
            <person name="Kosti I."/>
            <person name="Rossi A."/>
            <person name="Saif S."/>
            <person name="Samalova M."/>
            <person name="Saunders C.W."/>
            <person name="Shea T."/>
            <person name="Summerbell R.C."/>
            <person name="Xu J."/>
            <person name="Young S."/>
            <person name="Zeng Q."/>
            <person name="Birren B.W."/>
            <person name="Cuomo C.A."/>
            <person name="White T.C."/>
        </authorList>
    </citation>
    <scope>NUCLEOTIDE SEQUENCE [LARGE SCALE GENOMIC DNA]</scope>
    <source>
        <strain evidence="2">ATCC MYA-4605 / CBS 113480</strain>
    </source>
</reference>
<evidence type="ECO:0000313" key="2">
    <source>
        <dbReference type="Proteomes" id="UP000002035"/>
    </source>
</evidence>
<dbReference type="RefSeq" id="XP_002844666.1">
    <property type="nucleotide sequence ID" value="XM_002844620.1"/>
</dbReference>
<dbReference type="OrthoDB" id="4169862at2759"/>
<evidence type="ECO:0000313" key="1">
    <source>
        <dbReference type="EMBL" id="EEQ33811.1"/>
    </source>
</evidence>
<dbReference type="eggNOG" id="ENOG502RQSQ">
    <property type="taxonomic scope" value="Eukaryota"/>
</dbReference>
<organism evidence="1 2">
    <name type="scientific">Arthroderma otae (strain ATCC MYA-4605 / CBS 113480)</name>
    <name type="common">Microsporum canis</name>
    <dbReference type="NCBI Taxonomy" id="554155"/>
    <lineage>
        <taxon>Eukaryota</taxon>
        <taxon>Fungi</taxon>
        <taxon>Dikarya</taxon>
        <taxon>Ascomycota</taxon>
        <taxon>Pezizomycotina</taxon>
        <taxon>Eurotiomycetes</taxon>
        <taxon>Eurotiomycetidae</taxon>
        <taxon>Onygenales</taxon>
        <taxon>Arthrodermataceae</taxon>
        <taxon>Microsporum</taxon>
    </lineage>
</organism>